<accession>A0A7X0Y7H3</accession>
<sequence>MKPLLIRLGQFSIGSLGAALLNLILIPVTTYFLSPAEYGKTSMFFLAQTFLIYIIYLGFDQAFTREFHDQKKPVTLMKQAMLVPLISSLALIGGMVGFAPLISTILFADSSYTTAIYLLGISSFFLIFERFLLLLIRMENRALAFSFYNILVKGTILIGTLIALWIGPPTFVTVIYGMLIGQIAGDLLLILAHFHLFRSMKGRVDKDLLKRLAQFGLPVVVGTFLYSLLILVDKIFLRTFADFYVLGIYTAAFKIASALMIIQVSFANFWVPTAYEWYKHKKPVIYYEKVSHIVMFGISLFFLVMLFFKEWIVVILSPAYLEAQYIFPLLCFYPLMMTISETTNLGIVFLKRSVLNIYVSLIALLFAVVLNFMLVPSYGAVGAALATGTAYIIFFLARTFFSMRIWEGFSVKRHIIIIGILYGLAVYSAFFREDWVEKGLIIGALIFLFWLYRRDIHDMRARFMKKEGRET</sequence>
<comment type="subcellular location">
    <subcellularLocation>
        <location evidence="1">Cell membrane</location>
        <topology evidence="1">Multi-pass membrane protein</topology>
    </subcellularLocation>
</comment>
<dbReference type="InterPro" id="IPR002797">
    <property type="entry name" value="Polysacc_synth"/>
</dbReference>
<dbReference type="Pfam" id="PF01943">
    <property type="entry name" value="Polysacc_synt"/>
    <property type="match status" value="1"/>
</dbReference>
<gene>
    <name evidence="7" type="ORF">HCA69_15900</name>
</gene>
<evidence type="ECO:0000256" key="2">
    <source>
        <dbReference type="ARBA" id="ARBA00022475"/>
    </source>
</evidence>
<feature type="transmembrane region" description="Helical" evidence="6">
    <location>
        <begin position="325"/>
        <end position="350"/>
    </location>
</feature>
<keyword evidence="3 6" id="KW-0812">Transmembrane</keyword>
<feature type="transmembrane region" description="Helical" evidence="6">
    <location>
        <begin position="357"/>
        <end position="374"/>
    </location>
</feature>
<dbReference type="AlphaFoldDB" id="A0A7X0Y7H3"/>
<keyword evidence="4 6" id="KW-1133">Transmembrane helix</keyword>
<feature type="transmembrane region" description="Helical" evidence="6">
    <location>
        <begin position="39"/>
        <end position="59"/>
    </location>
</feature>
<keyword evidence="2" id="KW-1003">Cell membrane</keyword>
<organism evidence="7 8">
    <name type="scientific">Listeria grandensis</name>
    <dbReference type="NCBI Taxonomy" id="1494963"/>
    <lineage>
        <taxon>Bacteria</taxon>
        <taxon>Bacillati</taxon>
        <taxon>Bacillota</taxon>
        <taxon>Bacilli</taxon>
        <taxon>Bacillales</taxon>
        <taxon>Listeriaceae</taxon>
        <taxon>Listeria</taxon>
    </lineage>
</organism>
<dbReference type="Proteomes" id="UP000535908">
    <property type="component" value="Unassembled WGS sequence"/>
</dbReference>
<evidence type="ECO:0000313" key="8">
    <source>
        <dbReference type="Proteomes" id="UP000535908"/>
    </source>
</evidence>
<comment type="caution">
    <text evidence="7">The sequence shown here is derived from an EMBL/GenBank/DDBJ whole genome shotgun (WGS) entry which is preliminary data.</text>
</comment>
<protein>
    <submittedName>
        <fullName evidence="7">Oligosaccharide flippase family protein</fullName>
    </submittedName>
</protein>
<proteinExistence type="predicted"/>
<keyword evidence="5 6" id="KW-0472">Membrane</keyword>
<evidence type="ECO:0000256" key="4">
    <source>
        <dbReference type="ARBA" id="ARBA00022989"/>
    </source>
</evidence>
<feature type="transmembrane region" description="Helical" evidence="6">
    <location>
        <begin position="215"/>
        <end position="237"/>
    </location>
</feature>
<feature type="transmembrane region" description="Helical" evidence="6">
    <location>
        <begin position="173"/>
        <end position="194"/>
    </location>
</feature>
<dbReference type="PANTHER" id="PTHR30250:SF11">
    <property type="entry name" value="O-ANTIGEN TRANSPORTER-RELATED"/>
    <property type="match status" value="1"/>
</dbReference>
<dbReference type="PANTHER" id="PTHR30250">
    <property type="entry name" value="PST FAMILY PREDICTED COLANIC ACID TRANSPORTER"/>
    <property type="match status" value="1"/>
</dbReference>
<feature type="transmembrane region" description="Helical" evidence="6">
    <location>
        <begin position="380"/>
        <end position="401"/>
    </location>
</feature>
<evidence type="ECO:0000256" key="5">
    <source>
        <dbReference type="ARBA" id="ARBA00023136"/>
    </source>
</evidence>
<evidence type="ECO:0000313" key="7">
    <source>
        <dbReference type="EMBL" id="MBC1937847.1"/>
    </source>
</evidence>
<dbReference type="EMBL" id="JAARWN010000026">
    <property type="protein sequence ID" value="MBC1937847.1"/>
    <property type="molecule type" value="Genomic_DNA"/>
</dbReference>
<feature type="transmembrane region" description="Helical" evidence="6">
    <location>
        <begin position="436"/>
        <end position="452"/>
    </location>
</feature>
<feature type="transmembrane region" description="Helical" evidence="6">
    <location>
        <begin position="292"/>
        <end position="313"/>
    </location>
</feature>
<dbReference type="GO" id="GO:0005886">
    <property type="term" value="C:plasma membrane"/>
    <property type="evidence" value="ECO:0007669"/>
    <property type="project" value="UniProtKB-SubCell"/>
</dbReference>
<name>A0A7X0Y7H3_9LIST</name>
<feature type="transmembrane region" description="Helical" evidence="6">
    <location>
        <begin position="147"/>
        <end position="167"/>
    </location>
</feature>
<evidence type="ECO:0000256" key="3">
    <source>
        <dbReference type="ARBA" id="ARBA00022692"/>
    </source>
</evidence>
<feature type="transmembrane region" description="Helical" evidence="6">
    <location>
        <begin position="80"/>
        <end position="108"/>
    </location>
</feature>
<feature type="transmembrane region" description="Helical" evidence="6">
    <location>
        <begin position="243"/>
        <end position="271"/>
    </location>
</feature>
<dbReference type="InterPro" id="IPR050833">
    <property type="entry name" value="Poly_Biosynth_Transport"/>
</dbReference>
<evidence type="ECO:0000256" key="6">
    <source>
        <dbReference type="SAM" id="Phobius"/>
    </source>
</evidence>
<feature type="transmembrane region" description="Helical" evidence="6">
    <location>
        <begin position="12"/>
        <end position="33"/>
    </location>
</feature>
<feature type="transmembrane region" description="Helical" evidence="6">
    <location>
        <begin position="413"/>
        <end position="430"/>
    </location>
</feature>
<feature type="transmembrane region" description="Helical" evidence="6">
    <location>
        <begin position="114"/>
        <end position="135"/>
    </location>
</feature>
<reference evidence="7 8" key="1">
    <citation type="submission" date="2020-03" db="EMBL/GenBank/DDBJ databases">
        <title>Soil Listeria distribution.</title>
        <authorList>
            <person name="Liao J."/>
            <person name="Wiedmann M."/>
        </authorList>
    </citation>
    <scope>NUCLEOTIDE SEQUENCE [LARGE SCALE GENOMIC DNA]</scope>
    <source>
        <strain evidence="7 8">FSL L7-0741</strain>
    </source>
</reference>
<evidence type="ECO:0000256" key="1">
    <source>
        <dbReference type="ARBA" id="ARBA00004651"/>
    </source>
</evidence>